<name>A0A2K3MQD3_TRIPR</name>
<dbReference type="Proteomes" id="UP000236291">
    <property type="component" value="Unassembled WGS sequence"/>
</dbReference>
<reference evidence="2 3" key="1">
    <citation type="journal article" date="2014" name="Am. J. Bot.">
        <title>Genome assembly and annotation for red clover (Trifolium pratense; Fabaceae).</title>
        <authorList>
            <person name="Istvanek J."/>
            <person name="Jaros M."/>
            <person name="Krenek A."/>
            <person name="Repkova J."/>
        </authorList>
    </citation>
    <scope>NUCLEOTIDE SEQUENCE [LARGE SCALE GENOMIC DNA]</scope>
    <source>
        <strain evidence="3">cv. Tatra</strain>
        <tissue evidence="2">Young leaves</tissue>
    </source>
</reference>
<evidence type="ECO:0000313" key="3">
    <source>
        <dbReference type="Proteomes" id="UP000236291"/>
    </source>
</evidence>
<evidence type="ECO:0000313" key="2">
    <source>
        <dbReference type="EMBL" id="PNX93020.1"/>
    </source>
</evidence>
<dbReference type="Pfam" id="PF13966">
    <property type="entry name" value="zf-RVT"/>
    <property type="match status" value="1"/>
</dbReference>
<sequence length="185" mass="21169">MMITSTGRGEEGTTQEDWNCIWKVHDPPKTKHLLWRICKGCLPTRNRLKDSCLVSTQARQSAGLDHVVTSWIQHVGTAKELLLTICQAESREVAGKLAMLLWVLWKNRNNSVWEDIKESGQVLGAKAMHLWQEWKAVQCTTSNKNTQPELQQQHTQWQRPQFGWFKCNVDAGFHNDSCKTSGGRL</sequence>
<protein>
    <submittedName>
        <fullName evidence="2">Cytochrome p450</fullName>
    </submittedName>
</protein>
<dbReference type="EMBL" id="ASHM01011116">
    <property type="protein sequence ID" value="PNX93020.1"/>
    <property type="molecule type" value="Genomic_DNA"/>
</dbReference>
<evidence type="ECO:0000259" key="1">
    <source>
        <dbReference type="Pfam" id="PF13966"/>
    </source>
</evidence>
<accession>A0A2K3MQD3</accession>
<proteinExistence type="predicted"/>
<comment type="caution">
    <text evidence="2">The sequence shown here is derived from an EMBL/GenBank/DDBJ whole genome shotgun (WGS) entry which is preliminary data.</text>
</comment>
<dbReference type="InterPro" id="IPR026960">
    <property type="entry name" value="RVT-Znf"/>
</dbReference>
<reference evidence="2 3" key="2">
    <citation type="journal article" date="2017" name="Front. Plant Sci.">
        <title>Gene Classification and Mining of Molecular Markers Useful in Red Clover (Trifolium pratense) Breeding.</title>
        <authorList>
            <person name="Istvanek J."/>
            <person name="Dluhosova J."/>
            <person name="Dluhos P."/>
            <person name="Patkova L."/>
            <person name="Nedelnik J."/>
            <person name="Repkova J."/>
        </authorList>
    </citation>
    <scope>NUCLEOTIDE SEQUENCE [LARGE SCALE GENOMIC DNA]</scope>
    <source>
        <strain evidence="3">cv. Tatra</strain>
        <tissue evidence="2">Young leaves</tissue>
    </source>
</reference>
<feature type="domain" description="Reverse transcriptase zinc-binding" evidence="1">
    <location>
        <begin position="13"/>
        <end position="50"/>
    </location>
</feature>
<dbReference type="AlphaFoldDB" id="A0A2K3MQD3"/>
<dbReference type="STRING" id="57577.A0A2K3MQD3"/>
<gene>
    <name evidence="2" type="ORF">L195_g016168</name>
</gene>
<organism evidence="2 3">
    <name type="scientific">Trifolium pratense</name>
    <name type="common">Red clover</name>
    <dbReference type="NCBI Taxonomy" id="57577"/>
    <lineage>
        <taxon>Eukaryota</taxon>
        <taxon>Viridiplantae</taxon>
        <taxon>Streptophyta</taxon>
        <taxon>Embryophyta</taxon>
        <taxon>Tracheophyta</taxon>
        <taxon>Spermatophyta</taxon>
        <taxon>Magnoliopsida</taxon>
        <taxon>eudicotyledons</taxon>
        <taxon>Gunneridae</taxon>
        <taxon>Pentapetalae</taxon>
        <taxon>rosids</taxon>
        <taxon>fabids</taxon>
        <taxon>Fabales</taxon>
        <taxon>Fabaceae</taxon>
        <taxon>Papilionoideae</taxon>
        <taxon>50 kb inversion clade</taxon>
        <taxon>NPAAA clade</taxon>
        <taxon>Hologalegina</taxon>
        <taxon>IRL clade</taxon>
        <taxon>Trifolieae</taxon>
        <taxon>Trifolium</taxon>
    </lineage>
</organism>